<sequence>MHENEHCPVNTMYRLVFAATKAILSTASEVFTSQTCTRDAVGITTEPVWERTPNFEEYEGMMAASTKISPLHLNCFAFRRNIKTLLECLKRQKRVMGSIAKRLKKYNREDTESTMAALPETV</sequence>
<gene>
    <name evidence="1" type="ORF">BDN71DRAFT_1432859</name>
</gene>
<comment type="caution">
    <text evidence="1">The sequence shown here is derived from an EMBL/GenBank/DDBJ whole genome shotgun (WGS) entry which is preliminary data.</text>
</comment>
<dbReference type="AlphaFoldDB" id="A0A9P5ZW80"/>
<dbReference type="EMBL" id="MU154593">
    <property type="protein sequence ID" value="KAF9492916.1"/>
    <property type="molecule type" value="Genomic_DNA"/>
</dbReference>
<name>A0A9P5ZW80_PLEER</name>
<keyword evidence="2" id="KW-1185">Reference proteome</keyword>
<evidence type="ECO:0000313" key="1">
    <source>
        <dbReference type="EMBL" id="KAF9492916.1"/>
    </source>
</evidence>
<evidence type="ECO:0000313" key="2">
    <source>
        <dbReference type="Proteomes" id="UP000807025"/>
    </source>
</evidence>
<proteinExistence type="predicted"/>
<reference evidence="1" key="1">
    <citation type="submission" date="2020-11" db="EMBL/GenBank/DDBJ databases">
        <authorList>
            <consortium name="DOE Joint Genome Institute"/>
            <person name="Ahrendt S."/>
            <person name="Riley R."/>
            <person name="Andreopoulos W."/>
            <person name="Labutti K."/>
            <person name="Pangilinan J."/>
            <person name="Ruiz-Duenas F.J."/>
            <person name="Barrasa J.M."/>
            <person name="Sanchez-Garcia M."/>
            <person name="Camarero S."/>
            <person name="Miyauchi S."/>
            <person name="Serrano A."/>
            <person name="Linde D."/>
            <person name="Babiker R."/>
            <person name="Drula E."/>
            <person name="Ayuso-Fernandez I."/>
            <person name="Pacheco R."/>
            <person name="Padilla G."/>
            <person name="Ferreira P."/>
            <person name="Barriuso J."/>
            <person name="Kellner H."/>
            <person name="Castanera R."/>
            <person name="Alfaro M."/>
            <person name="Ramirez L."/>
            <person name="Pisabarro A.G."/>
            <person name="Kuo A."/>
            <person name="Tritt A."/>
            <person name="Lipzen A."/>
            <person name="He G."/>
            <person name="Yan M."/>
            <person name="Ng V."/>
            <person name="Cullen D."/>
            <person name="Martin F."/>
            <person name="Rosso M.-N."/>
            <person name="Henrissat B."/>
            <person name="Hibbett D."/>
            <person name="Martinez A.T."/>
            <person name="Grigoriev I.V."/>
        </authorList>
    </citation>
    <scope>NUCLEOTIDE SEQUENCE</scope>
    <source>
        <strain evidence="1">ATCC 90797</strain>
    </source>
</reference>
<organism evidence="1 2">
    <name type="scientific">Pleurotus eryngii</name>
    <name type="common">Boletus of the steppes</name>
    <dbReference type="NCBI Taxonomy" id="5323"/>
    <lineage>
        <taxon>Eukaryota</taxon>
        <taxon>Fungi</taxon>
        <taxon>Dikarya</taxon>
        <taxon>Basidiomycota</taxon>
        <taxon>Agaricomycotina</taxon>
        <taxon>Agaricomycetes</taxon>
        <taxon>Agaricomycetidae</taxon>
        <taxon>Agaricales</taxon>
        <taxon>Pleurotineae</taxon>
        <taxon>Pleurotaceae</taxon>
        <taxon>Pleurotus</taxon>
    </lineage>
</organism>
<accession>A0A9P5ZW80</accession>
<dbReference type="Proteomes" id="UP000807025">
    <property type="component" value="Unassembled WGS sequence"/>
</dbReference>
<protein>
    <submittedName>
        <fullName evidence="1">Uncharacterized protein</fullName>
    </submittedName>
</protein>